<protein>
    <submittedName>
        <fullName evidence="1">Uncharacterized protein</fullName>
    </submittedName>
</protein>
<gene>
    <name evidence="1" type="ORF">GCM10010916_47380</name>
</gene>
<evidence type="ECO:0000313" key="1">
    <source>
        <dbReference type="EMBL" id="GGG25454.1"/>
    </source>
</evidence>
<reference evidence="1" key="2">
    <citation type="submission" date="2020-09" db="EMBL/GenBank/DDBJ databases">
        <authorList>
            <person name="Sun Q."/>
            <person name="Zhou Y."/>
        </authorList>
    </citation>
    <scope>NUCLEOTIDE SEQUENCE</scope>
    <source>
        <strain evidence="1">CGMCC 1.12987</strain>
    </source>
</reference>
<organism evidence="1 2">
    <name type="scientific">Paenibacillus abyssi</name>
    <dbReference type="NCBI Taxonomy" id="1340531"/>
    <lineage>
        <taxon>Bacteria</taxon>
        <taxon>Bacillati</taxon>
        <taxon>Bacillota</taxon>
        <taxon>Bacilli</taxon>
        <taxon>Bacillales</taxon>
        <taxon>Paenibacillaceae</taxon>
        <taxon>Paenibacillus</taxon>
    </lineage>
</organism>
<dbReference type="EMBL" id="BMGR01000022">
    <property type="protein sequence ID" value="GGG25454.1"/>
    <property type="molecule type" value="Genomic_DNA"/>
</dbReference>
<dbReference type="AlphaFoldDB" id="A0A917G6K7"/>
<sequence length="97" mass="11029">MGVKHGREYHDILADLTEAVGGISNSYEFFEMTEEEWTELEDKERHEVLEALADDVFYGLGEAPVIHVGHGSVTYHSKFHIIEVSVDGKELRIVRLT</sequence>
<keyword evidence="2" id="KW-1185">Reference proteome</keyword>
<accession>A0A917G6K7</accession>
<name>A0A917G6K7_9BACL</name>
<comment type="caution">
    <text evidence="1">The sequence shown here is derived from an EMBL/GenBank/DDBJ whole genome shotgun (WGS) entry which is preliminary data.</text>
</comment>
<evidence type="ECO:0000313" key="2">
    <source>
        <dbReference type="Proteomes" id="UP000644756"/>
    </source>
</evidence>
<dbReference type="RefSeq" id="WP_188533562.1">
    <property type="nucleotide sequence ID" value="NZ_BMGR01000022.1"/>
</dbReference>
<reference evidence="1" key="1">
    <citation type="journal article" date="2014" name="Int. J. Syst. Evol. Microbiol.">
        <title>Complete genome sequence of Corynebacterium casei LMG S-19264T (=DSM 44701T), isolated from a smear-ripened cheese.</title>
        <authorList>
            <consortium name="US DOE Joint Genome Institute (JGI-PGF)"/>
            <person name="Walter F."/>
            <person name="Albersmeier A."/>
            <person name="Kalinowski J."/>
            <person name="Ruckert C."/>
        </authorList>
    </citation>
    <scope>NUCLEOTIDE SEQUENCE</scope>
    <source>
        <strain evidence="1">CGMCC 1.12987</strain>
    </source>
</reference>
<proteinExistence type="predicted"/>
<dbReference type="Proteomes" id="UP000644756">
    <property type="component" value="Unassembled WGS sequence"/>
</dbReference>